<proteinExistence type="predicted"/>
<dbReference type="EMBL" id="AODL01000025">
    <property type="protein sequence ID" value="EUJ43358.1"/>
    <property type="molecule type" value="Genomic_DNA"/>
</dbReference>
<keyword evidence="2" id="KW-1185">Reference proteome</keyword>
<dbReference type="PATRIC" id="fig|1265816.5.peg.2687"/>
<sequence length="110" mass="12795">MFLSLSFHFHVNEMPYDESLALENRVAQFMVEHIRQTVLQERKELTAAYDVLMEEMGWDADDVKEIVSCNQREGAKVIKELSNTRTIQEAIVIYKQLLSLKEKMADMNLG</sequence>
<reference evidence="1 2" key="1">
    <citation type="journal article" date="2014" name="Int. J. Syst. Evol. Microbiol.">
        <title>Listeria floridensis sp. nov., Listeria aquatica sp. nov., Listeria cornellensis sp. nov., Listeria riparia sp. nov. and Listeria grandensis sp. nov., from agricultural and natural environments.</title>
        <authorList>
            <person name="den Bakker H.C."/>
            <person name="Warchocki S."/>
            <person name="Wright E.M."/>
            <person name="Allred A.F."/>
            <person name="Ahlstrom C."/>
            <person name="Manuel C.S."/>
            <person name="Stasiewicz M.J."/>
            <person name="Burrell A."/>
            <person name="Roof S."/>
            <person name="Strawn L."/>
            <person name="Fortes E.D."/>
            <person name="Nightingale K.K."/>
            <person name="Kephart D."/>
            <person name="Wiedmann M."/>
        </authorList>
    </citation>
    <scope>NUCLEOTIDE SEQUENCE [LARGE SCALE GENOMIC DNA]</scope>
    <source>
        <strain evidence="1 2">FSL S10-1204</strain>
    </source>
</reference>
<name>W7DDF6_9LIST</name>
<gene>
    <name evidence="1" type="ORF">PRIP_13599</name>
</gene>
<dbReference type="RefSeq" id="WP_036101481.1">
    <property type="nucleotide sequence ID" value="NZ_AODL01000025.1"/>
</dbReference>
<protein>
    <submittedName>
        <fullName evidence="1">Uncharacterized protein</fullName>
    </submittedName>
</protein>
<comment type="caution">
    <text evidence="1">The sequence shown here is derived from an EMBL/GenBank/DDBJ whole genome shotgun (WGS) entry which is preliminary data.</text>
</comment>
<dbReference type="AlphaFoldDB" id="W7DDF6"/>
<organism evidence="1 2">
    <name type="scientific">Listeria riparia FSL S10-1204</name>
    <dbReference type="NCBI Taxonomy" id="1265816"/>
    <lineage>
        <taxon>Bacteria</taxon>
        <taxon>Bacillati</taxon>
        <taxon>Bacillota</taxon>
        <taxon>Bacilli</taxon>
        <taxon>Bacillales</taxon>
        <taxon>Listeriaceae</taxon>
        <taxon>Listeria</taxon>
    </lineage>
</organism>
<evidence type="ECO:0000313" key="2">
    <source>
        <dbReference type="Proteomes" id="UP000019248"/>
    </source>
</evidence>
<dbReference type="Proteomes" id="UP000019248">
    <property type="component" value="Unassembled WGS sequence"/>
</dbReference>
<evidence type="ECO:0000313" key="1">
    <source>
        <dbReference type="EMBL" id="EUJ43358.1"/>
    </source>
</evidence>
<accession>W7DDF6</accession>